<accession>A0A0D2DNS1</accession>
<feature type="compositionally biased region" description="Basic and acidic residues" evidence="1">
    <location>
        <begin position="229"/>
        <end position="238"/>
    </location>
</feature>
<dbReference type="GeneID" id="27355026"/>
<dbReference type="EMBL" id="KN847334">
    <property type="protein sequence ID" value="KIW44488.1"/>
    <property type="molecule type" value="Genomic_DNA"/>
</dbReference>
<feature type="compositionally biased region" description="Low complexity" evidence="1">
    <location>
        <begin position="592"/>
        <end position="603"/>
    </location>
</feature>
<evidence type="ECO:0000313" key="3">
    <source>
        <dbReference type="Proteomes" id="UP000053342"/>
    </source>
</evidence>
<evidence type="ECO:0008006" key="4">
    <source>
        <dbReference type="Google" id="ProtNLM"/>
    </source>
</evidence>
<keyword evidence="3" id="KW-1185">Reference proteome</keyword>
<feature type="compositionally biased region" description="Acidic residues" evidence="1">
    <location>
        <begin position="620"/>
        <end position="629"/>
    </location>
</feature>
<dbReference type="OrthoDB" id="5431013at2759"/>
<dbReference type="GO" id="GO:0006355">
    <property type="term" value="P:regulation of DNA-templated transcription"/>
    <property type="evidence" value="ECO:0007669"/>
    <property type="project" value="InterPro"/>
</dbReference>
<feature type="compositionally biased region" description="Polar residues" evidence="1">
    <location>
        <begin position="340"/>
        <end position="356"/>
    </location>
</feature>
<sequence>MADEGLAGTVIGIARSGIKLAVKLHSFSETVTTARIEIKDLANNVSLTASVLHELGVNLDQEDDDDDDDDEEEEEEEDGRGRIYSSSATATTREVTRECEGVFREIDTIIGKAMQSARERGVKNGKVPALSPLERLKYPFLLPKVDLLAANLERLRSTLVLMLSVLSYARDMKAGDVKEPQDDHYRKLLLENLVTANKDATRRYEAMIKDLGGETEAFQQGDSNNKDNSPSHESRPDPHGSASASLSLSMIKPPDSDNSYADSSPRARAASTIQACLDRVENALVKVEQSSSVLHHSSGIVVRVELDRDARTQQQQSHQPQKPRISVSVLQKQTRRRQDSLQSRTNSTRRSTNGLSRSNTWYSKVWNSMPSPYSAVSSIQQTLDNTGLFLATEQITEDANNVLTYNQASNGGGYYQPYSNGDDSPDDSDSGPTLAEAFRAALPDALVSGRRPDPASRVGDIEMNPVGITGHAQGGDASRPLMSADAIEHTPRLGPLPEVRVELDTPSNASISRPAPAALIEGSGETSTGNGNGSGSGTAYESRGNPAAGGEGWSPEQDARMKDILSASVQAAIAQGESEGATIGPPRQTAASSSPSSSDPNNNKATTQTNGGGAEKVAETIEEDEDAMETVDLSDTNNKGKGKGKAKAEEPQSSVTGLGVLMGTADGADAVDQLLGEWTTLRRQQ</sequence>
<name>A0A0D2DNS1_9EURO</name>
<dbReference type="VEuPathDB" id="FungiDB:PV06_02952"/>
<dbReference type="AlphaFoldDB" id="A0A0D2DNS1"/>
<feature type="region of interest" description="Disordered" evidence="1">
    <location>
        <begin position="520"/>
        <end position="655"/>
    </location>
</feature>
<evidence type="ECO:0000256" key="1">
    <source>
        <dbReference type="SAM" id="MobiDB-lite"/>
    </source>
</evidence>
<dbReference type="RefSeq" id="XP_016264704.1">
    <property type="nucleotide sequence ID" value="XM_016403699.1"/>
</dbReference>
<dbReference type="InterPro" id="IPR039327">
    <property type="entry name" value="CON7-like"/>
</dbReference>
<feature type="region of interest" description="Disordered" evidence="1">
    <location>
        <begin position="309"/>
        <end position="356"/>
    </location>
</feature>
<organism evidence="2 3">
    <name type="scientific">Exophiala oligosperma</name>
    <dbReference type="NCBI Taxonomy" id="215243"/>
    <lineage>
        <taxon>Eukaryota</taxon>
        <taxon>Fungi</taxon>
        <taxon>Dikarya</taxon>
        <taxon>Ascomycota</taxon>
        <taxon>Pezizomycotina</taxon>
        <taxon>Eurotiomycetes</taxon>
        <taxon>Chaetothyriomycetidae</taxon>
        <taxon>Chaetothyriales</taxon>
        <taxon>Herpotrichiellaceae</taxon>
        <taxon>Exophiala</taxon>
    </lineage>
</organism>
<feature type="compositionally biased region" description="Acidic residues" evidence="1">
    <location>
        <begin position="60"/>
        <end position="78"/>
    </location>
</feature>
<proteinExistence type="predicted"/>
<protein>
    <recommendedName>
        <fullName evidence="4">Fungal N-terminal domain-containing protein</fullName>
    </recommendedName>
</protein>
<reference evidence="2 3" key="1">
    <citation type="submission" date="2015-01" db="EMBL/GenBank/DDBJ databases">
        <title>The Genome Sequence of Exophiala oligosperma CBS72588.</title>
        <authorList>
            <consortium name="The Broad Institute Genomics Platform"/>
            <person name="Cuomo C."/>
            <person name="de Hoog S."/>
            <person name="Gorbushina A."/>
            <person name="Stielow B."/>
            <person name="Teixiera M."/>
            <person name="Abouelleil A."/>
            <person name="Chapman S.B."/>
            <person name="Priest M."/>
            <person name="Young S.K."/>
            <person name="Wortman J."/>
            <person name="Nusbaum C."/>
            <person name="Birren B."/>
        </authorList>
    </citation>
    <scope>NUCLEOTIDE SEQUENCE [LARGE SCALE GENOMIC DNA]</scope>
    <source>
        <strain evidence="2 3">CBS 72588</strain>
    </source>
</reference>
<feature type="region of interest" description="Disordered" evidence="1">
    <location>
        <begin position="56"/>
        <end position="91"/>
    </location>
</feature>
<gene>
    <name evidence="2" type="ORF">PV06_02952</name>
</gene>
<feature type="region of interest" description="Disordered" evidence="1">
    <location>
        <begin position="413"/>
        <end position="432"/>
    </location>
</feature>
<dbReference type="PANTHER" id="PTHR36167:SF4">
    <property type="entry name" value="FUNGAL N-TERMINAL DOMAIN-CONTAINING PROTEIN"/>
    <property type="match status" value="1"/>
</dbReference>
<dbReference type="Proteomes" id="UP000053342">
    <property type="component" value="Unassembled WGS sequence"/>
</dbReference>
<dbReference type="HOGENOM" id="CLU_404915_0_0_1"/>
<dbReference type="PANTHER" id="PTHR36167">
    <property type="entry name" value="C2H2 FINGER DOMAIN TRANSCRIPTION FACTOR (EUROFUNG)-RELATED"/>
    <property type="match status" value="1"/>
</dbReference>
<feature type="region of interest" description="Disordered" evidence="1">
    <location>
        <begin position="217"/>
        <end position="266"/>
    </location>
</feature>
<evidence type="ECO:0000313" key="2">
    <source>
        <dbReference type="EMBL" id="KIW44488.1"/>
    </source>
</evidence>
<feature type="compositionally biased region" description="Polar residues" evidence="1">
    <location>
        <begin position="217"/>
        <end position="228"/>
    </location>
</feature>